<accession>A0ABN1G3S7</accession>
<name>A0ABN1G3S7_9BACI</name>
<organism evidence="1 2">
    <name type="scientific">Virgibacillus siamensis</name>
    <dbReference type="NCBI Taxonomy" id="480071"/>
    <lineage>
        <taxon>Bacteria</taxon>
        <taxon>Bacillati</taxon>
        <taxon>Bacillota</taxon>
        <taxon>Bacilli</taxon>
        <taxon>Bacillales</taxon>
        <taxon>Bacillaceae</taxon>
        <taxon>Virgibacillus</taxon>
    </lineage>
</organism>
<gene>
    <name evidence="1" type="ORF">GCM10009001_20720</name>
</gene>
<proteinExistence type="predicted"/>
<protein>
    <recommendedName>
        <fullName evidence="3">Group-specific protein</fullName>
    </recommendedName>
</protein>
<evidence type="ECO:0000313" key="1">
    <source>
        <dbReference type="EMBL" id="GAA0603552.1"/>
    </source>
</evidence>
<comment type="caution">
    <text evidence="1">The sequence shown here is derived from an EMBL/GenBank/DDBJ whole genome shotgun (WGS) entry which is preliminary data.</text>
</comment>
<keyword evidence="2" id="KW-1185">Reference proteome</keyword>
<evidence type="ECO:0008006" key="3">
    <source>
        <dbReference type="Google" id="ProtNLM"/>
    </source>
</evidence>
<reference evidence="1 2" key="1">
    <citation type="journal article" date="2019" name="Int. J. Syst. Evol. Microbiol.">
        <title>The Global Catalogue of Microorganisms (GCM) 10K type strain sequencing project: providing services to taxonomists for standard genome sequencing and annotation.</title>
        <authorList>
            <consortium name="The Broad Institute Genomics Platform"/>
            <consortium name="The Broad Institute Genome Sequencing Center for Infectious Disease"/>
            <person name="Wu L."/>
            <person name="Ma J."/>
        </authorList>
    </citation>
    <scope>NUCLEOTIDE SEQUENCE [LARGE SCALE GENOMIC DNA]</scope>
    <source>
        <strain evidence="1 2">JCM 15395</strain>
    </source>
</reference>
<dbReference type="Proteomes" id="UP001500866">
    <property type="component" value="Unassembled WGS sequence"/>
</dbReference>
<dbReference type="RefSeq" id="WP_343812748.1">
    <property type="nucleotide sequence ID" value="NZ_BAAADS010000015.1"/>
</dbReference>
<sequence length="78" mass="8969">MGNCNIDHTYQDVESKFNSQTAYLPNGLSSEIQAFLMDEQSQEILNDLFHLLKKYDLASENEQENRNKQMKALIGVSE</sequence>
<dbReference type="EMBL" id="BAAADS010000015">
    <property type="protein sequence ID" value="GAA0603552.1"/>
    <property type="molecule type" value="Genomic_DNA"/>
</dbReference>
<evidence type="ECO:0000313" key="2">
    <source>
        <dbReference type="Proteomes" id="UP001500866"/>
    </source>
</evidence>